<protein>
    <recommendedName>
        <fullName evidence="1">Enoyl reductase (ER) domain-containing protein</fullName>
    </recommendedName>
</protein>
<evidence type="ECO:0000259" key="1">
    <source>
        <dbReference type="SMART" id="SM00829"/>
    </source>
</evidence>
<feature type="domain" description="Enoyl reductase (ER)" evidence="1">
    <location>
        <begin position="2"/>
        <end position="227"/>
    </location>
</feature>
<dbReference type="InterPro" id="IPR020843">
    <property type="entry name" value="ER"/>
</dbReference>
<dbReference type="Proteomes" id="UP001501509">
    <property type="component" value="Unassembled WGS sequence"/>
</dbReference>
<dbReference type="InterPro" id="IPR036291">
    <property type="entry name" value="NAD(P)-bd_dom_sf"/>
</dbReference>
<dbReference type="InterPro" id="IPR011032">
    <property type="entry name" value="GroES-like_sf"/>
</dbReference>
<keyword evidence="3" id="KW-1185">Reference proteome</keyword>
<dbReference type="EMBL" id="BAAATD010000004">
    <property type="protein sequence ID" value="GAA2600380.1"/>
    <property type="molecule type" value="Genomic_DNA"/>
</dbReference>
<reference evidence="3" key="1">
    <citation type="journal article" date="2019" name="Int. J. Syst. Evol. Microbiol.">
        <title>The Global Catalogue of Microorganisms (GCM) 10K type strain sequencing project: providing services to taxonomists for standard genome sequencing and annotation.</title>
        <authorList>
            <consortium name="The Broad Institute Genomics Platform"/>
            <consortium name="The Broad Institute Genome Sequencing Center for Infectious Disease"/>
            <person name="Wu L."/>
            <person name="Ma J."/>
        </authorList>
    </citation>
    <scope>NUCLEOTIDE SEQUENCE [LARGE SCALE GENOMIC DNA]</scope>
    <source>
        <strain evidence="3">JCM 6833</strain>
    </source>
</reference>
<comment type="caution">
    <text evidence="2">The sequence shown here is derived from an EMBL/GenBank/DDBJ whole genome shotgun (WGS) entry which is preliminary data.</text>
</comment>
<accession>A0ABP6C3E4</accession>
<dbReference type="PANTHER" id="PTHR43677:SF4">
    <property type="entry name" value="QUINONE OXIDOREDUCTASE-LIKE PROTEIN 2"/>
    <property type="match status" value="1"/>
</dbReference>
<name>A0ABP6C3E4_9ACTN</name>
<gene>
    <name evidence="2" type="ORF">GCM10010411_37570</name>
</gene>
<dbReference type="SMART" id="SM00829">
    <property type="entry name" value="PKS_ER"/>
    <property type="match status" value="1"/>
</dbReference>
<sequence>MADVEDGGYAERVTTEVENLIPVPDGVGTREALALLHDGAGALMVFDRAGVRPGATVLVQPAAGGLGSGLVQLAGAAGARVIGAARGARKLQVVEGLGADLVVDYSAPGWIDQVGGVDVVFDGVGGDLGRAVFDLVRSGGTYSNYGFAGGGFTEIDRDEAARREVTVIGMEQLVEGRPHRRAWARRVLEEAAAGRIHPVIGQTYPLEQAAEGHAALENRDTIGKTLLLT</sequence>
<proteinExistence type="predicted"/>
<dbReference type="RefSeq" id="WP_344542494.1">
    <property type="nucleotide sequence ID" value="NZ_BAAATD010000004.1"/>
</dbReference>
<dbReference type="Gene3D" id="3.90.180.10">
    <property type="entry name" value="Medium-chain alcohol dehydrogenases, catalytic domain"/>
    <property type="match status" value="1"/>
</dbReference>
<evidence type="ECO:0000313" key="2">
    <source>
        <dbReference type="EMBL" id="GAA2600380.1"/>
    </source>
</evidence>
<dbReference type="Gene3D" id="3.40.50.720">
    <property type="entry name" value="NAD(P)-binding Rossmann-like Domain"/>
    <property type="match status" value="1"/>
</dbReference>
<dbReference type="InterPro" id="IPR051397">
    <property type="entry name" value="Zn-ADH-like_protein"/>
</dbReference>
<organism evidence="2 3">
    <name type="scientific">Actinomadura fulvescens</name>
    <dbReference type="NCBI Taxonomy" id="46160"/>
    <lineage>
        <taxon>Bacteria</taxon>
        <taxon>Bacillati</taxon>
        <taxon>Actinomycetota</taxon>
        <taxon>Actinomycetes</taxon>
        <taxon>Streptosporangiales</taxon>
        <taxon>Thermomonosporaceae</taxon>
        <taxon>Actinomadura</taxon>
    </lineage>
</organism>
<dbReference type="SUPFAM" id="SSF50129">
    <property type="entry name" value="GroES-like"/>
    <property type="match status" value="1"/>
</dbReference>
<dbReference type="PANTHER" id="PTHR43677">
    <property type="entry name" value="SHORT-CHAIN DEHYDROGENASE/REDUCTASE"/>
    <property type="match status" value="1"/>
</dbReference>
<evidence type="ECO:0000313" key="3">
    <source>
        <dbReference type="Proteomes" id="UP001501509"/>
    </source>
</evidence>
<dbReference type="SUPFAM" id="SSF51735">
    <property type="entry name" value="NAD(P)-binding Rossmann-fold domains"/>
    <property type="match status" value="1"/>
</dbReference>
<dbReference type="Pfam" id="PF13602">
    <property type="entry name" value="ADH_zinc_N_2"/>
    <property type="match status" value="1"/>
</dbReference>